<dbReference type="EMBL" id="ON746385">
    <property type="protein sequence ID" value="UYL95478.1"/>
    <property type="molecule type" value="Viral_cRNA"/>
</dbReference>
<evidence type="ECO:0000256" key="18">
    <source>
        <dbReference type="ARBA" id="ARBA00047332"/>
    </source>
</evidence>
<evidence type="ECO:0000256" key="10">
    <source>
        <dbReference type="ARBA" id="ARBA00022844"/>
    </source>
</evidence>
<evidence type="ECO:0000256" key="19">
    <source>
        <dbReference type="ARBA" id="ARBA00047370"/>
    </source>
</evidence>
<keyword evidence="7" id="KW-0548">Nucleotidyltransferase</keyword>
<evidence type="ECO:0000256" key="7">
    <source>
        <dbReference type="ARBA" id="ARBA00022695"/>
    </source>
</evidence>
<proteinExistence type="predicted"/>
<accession>A0A9E8A9J5</accession>
<dbReference type="Pfam" id="PF00946">
    <property type="entry name" value="Mononeg_RNA_pol"/>
    <property type="match status" value="1"/>
</dbReference>
<sequence>MGSQTRVPFHPSDLVFERKFDVALRKSHGDTFKNRLTTEAFTPDDQQLLAVGSAWSRSIGLPSTWKVNINLYPHLLLHIADQPEPHREHKITRIQRLMQENLELQMSWIAESLEPPLRPNTPRFTKGAAREIMKCTWLRKLLLVKDELDQLLTLLPRAEERKKPQEVLSEFHARMAQQCHWKSKLLDMTVIWSRHSCVIRHHGSSYYLPRAYLLLCHNKICDMLSVLVYSCSCPYELYNVRLVDVAVKFMDIWASLARQLDQRFFHLSKVLEGLCIGETLREVEGEENSEFLENICEGLREASGFRYHGSPLERLLTSVSIPVRHELSCLSKTMGHPFCDVEKGAATLFDKVTSPTWIDNEAVTQCVRYAKLDFIRKYLAQEKTWPLVTMETDTPRGLKFAVMLNTDPTGSEHQRKYGPFDIRGMDSITIKPNLKFDWLENFIPYVKDRTVTLGRSSVIKRYIEGSKECQSDWRETRLLLYYLLQPVHKTDHLWYLEAYNKGEWSQLANYLIIRVVPKEKEHKIESRGFGCKTPMDRARSITQEENAARFLDKYSDEHVMTLGEISLAKKLLGFRNLGAAYPGHECLVMSVDSSSWNNRFRDAAVAPVAAAVLDAAYDVDIFQKTHLAYEKSFVYMPDADQVYSWDGQLGGIEGLNQDTWVYIYLQQMKVCMEGLPYPYYLLCKGDDLRVAVMVPPEVRVNKSLDIIKKEVLSHVSSQGKRFGHVIKVEDSYVSQCYFAYSKDAYVNDVEQPQTFRKIQKCYGANNAFLTTLDDYMASSYSNAHSASKTSPSPISCFTVALFWGYESMLGHSSYSALTDAELVALLLVPNLLGGFPIIYLHNFFVRAESDLLTPFLDILQFTQRYYPRVYQSARNFLYQKVIEPNDHIASLLSDPYSLPLGRPSPPSSVLRQAATELVQKTTKNADIKELFQTIREGFEKAFLDIVVGANIYNVKLLGVLYSCTPEGIIRSLVRKFETGRSIYDALILHRGRGATYRVLKKCALAEKAVHAHRIALIRRLVRLSTWIADMETVGSWCPYQAGLEMREALWGKPVIGVTHPPLQHVLSIGRVESFQAGDHAAMNHFEIFFDPPAGPSLDTPLFTIGRYDPFTGDSTGRGLHHPEATITSHNMLSTRVRDLIEVHQWSQMTGYINNQLCASNLTAVTEHLLKAYTRAPMETLRPFQGAYQSGRLTQHHVRVNNYRVSIVPNTLINLYTRAQGTSHAHVEFHLSIDHFLVNFLHVFCHGVSLWAFPLWCGERKALPQRLWLVTRPNCPCMNPVVELPVILPNVELPDITLHEACRLGDEAVNEIAREVTEFSPEQFYVTDDDPGSLTLEEAQIALAQAHCNAVINCRLVIKALYTAHAASSAGYKALERYGRLNPNAETEALDLRYVPPDILLSDVAVIIYGEILTRYKFENVLHLGVALGLTPARELSWTPLLQDLDFAGVWYSIQQELHRRLPTFYELIHDNPVSAAGSFGAACYELCKNTLSDMKLVYLSYNPSPVIEKDVHRRLHAIRLDVIRNTYIPLLNSVLDRTVSEERTDEIYASLAAGLMSNEQFVFPFEQGAQQTRVRYNLFDMPEDFDEAMNVGMAIDEETKDWVWTPPALVTSACRLLKIEPTLIKTHVERLSLYGIDDSSWNKFMETVGITHVEIYRTSRVTCINRAKAEKLPLYHFTGTAQCVVSQGLADIVRPKMPCMSVRPFLGHQASQYQPVGFSWGIIPDAEFKGTMYNKRWHLRPIGAGNISMSKALNLIAQLGILPLPDKVTCACLGDGFGGYCTVLSHLASEGWLLYNTRPNRQGAEQLPIYAMQVGELRSNTISYSENVLGHYDLVETTTYMRFEQLIQMVDIVTLDAEMKPIVQVDRVRMLHYVASFFCRKGRRGSILLMKVMTEEAPQWLGVLGWLAPRCSKCLIVKVASTPLDGELMIVAQLMAPDEERAYVVTELWPPSDIISLVHNFSYRKYNRWIETDEGGLSELGLRPAYDEYWISAAKTLPLYGWSKLHEICRLGVSEKCKFRRDRPELDWLRDIQEYLRKGLLQCRTELKEKSADKHMQDYNTVKHETYVMSKMASIAGFSHVVQVRLEGHDVLTTKHCIDGYTHFARSYPGEIDLSTDIDLQRAGAVMKRGYSVHPFRHWKIGMRWAVSALCISRLL</sequence>
<keyword evidence="13" id="KW-0511">Multifunctional enzyme</keyword>
<name>A0A9E8A9J5_9VIRU</name>
<keyword evidence="6" id="KW-0949">S-adenosyl-L-methionine</keyword>
<evidence type="ECO:0000256" key="15">
    <source>
        <dbReference type="ARBA" id="ARBA00024499"/>
    </source>
</evidence>
<evidence type="ECO:0000256" key="2">
    <source>
        <dbReference type="ARBA" id="ARBA00012494"/>
    </source>
</evidence>
<keyword evidence="9" id="KW-0067">ATP-binding</keyword>
<dbReference type="GO" id="GO:0044423">
    <property type="term" value="C:virion component"/>
    <property type="evidence" value="ECO:0007669"/>
    <property type="project" value="UniProtKB-KW"/>
</dbReference>
<keyword evidence="10" id="KW-0946">Virion</keyword>
<keyword evidence="8" id="KW-0547">Nucleotide-binding</keyword>
<reference evidence="22" key="1">
    <citation type="submission" date="2022-05" db="EMBL/GenBank/DDBJ databases">
        <authorList>
            <person name="Cao W."/>
            <person name="Jia N."/>
            <person name="Lam T.T.-Y."/>
            <person name="Ni X."/>
            <person name="Liu J."/>
        </authorList>
    </citation>
    <scope>NUCLEOTIDE SEQUENCE</scope>
    <source>
        <strain evidence="22">TIGMIC 1</strain>
    </source>
</reference>
<dbReference type="InterPro" id="IPR026890">
    <property type="entry name" value="Mononeg_mRNAcap"/>
</dbReference>
<evidence type="ECO:0000313" key="22">
    <source>
        <dbReference type="EMBL" id="UYL95478.1"/>
    </source>
</evidence>
<evidence type="ECO:0000256" key="8">
    <source>
        <dbReference type="ARBA" id="ARBA00022741"/>
    </source>
</evidence>
<keyword evidence="11" id="KW-0693">Viral RNA replication</keyword>
<evidence type="ECO:0000256" key="5">
    <source>
        <dbReference type="ARBA" id="ARBA00022679"/>
    </source>
</evidence>
<evidence type="ECO:0000256" key="9">
    <source>
        <dbReference type="ARBA" id="ARBA00022840"/>
    </source>
</evidence>
<evidence type="ECO:0000256" key="11">
    <source>
        <dbReference type="ARBA" id="ARBA00022953"/>
    </source>
</evidence>
<evidence type="ECO:0000256" key="3">
    <source>
        <dbReference type="ARBA" id="ARBA00022484"/>
    </source>
</evidence>
<evidence type="ECO:0000256" key="4">
    <source>
        <dbReference type="ARBA" id="ARBA00022664"/>
    </source>
</evidence>
<comment type="catalytic activity">
    <reaction evidence="14">
        <text>a 5'-end triphospho-adenylyl-adenylyl-cytidylyl-adenosine in mRNA + GDP + H(+) = a 5'-end (5'-triphosphoguanosine)-adenylyl-adenylyl-cytidylyl-adenosine in mRNA + diphosphate</text>
        <dbReference type="Rhea" id="RHEA:65436"/>
        <dbReference type="Rhea" id="RHEA-COMP:16797"/>
        <dbReference type="Rhea" id="RHEA-COMP:16799"/>
        <dbReference type="ChEBI" id="CHEBI:15378"/>
        <dbReference type="ChEBI" id="CHEBI:33019"/>
        <dbReference type="ChEBI" id="CHEBI:58189"/>
        <dbReference type="ChEBI" id="CHEBI:156484"/>
        <dbReference type="ChEBI" id="CHEBI:156503"/>
        <dbReference type="EC" id="2.7.7.88"/>
    </reaction>
</comment>
<dbReference type="EC" id="2.7.7.48" evidence="2"/>
<keyword evidence="12" id="KW-0506">mRNA capping</keyword>
<keyword evidence="4" id="KW-0507">mRNA processing</keyword>
<comment type="catalytic activity">
    <reaction evidence="15">
        <text>a 5'-end (5'-triphosphoguanosine)-(2'-O-methyladenylyl)-adenylyl-cytidylyl-adenosine in mRNA + S-adenosyl-L-methionine = a 5'-end (N(7)-methyl 5'-triphosphoguanosine)-(2'-O-methyladenylyl)-adenylyl-cytidylyl-adenosine in mRNA + S-adenosyl-L-homocysteine</text>
        <dbReference type="Rhea" id="RHEA:65440"/>
        <dbReference type="Rhea" id="RHEA-COMP:16798"/>
        <dbReference type="Rhea" id="RHEA-COMP:16801"/>
        <dbReference type="ChEBI" id="CHEBI:57856"/>
        <dbReference type="ChEBI" id="CHEBI:59789"/>
        <dbReference type="ChEBI" id="CHEBI:156482"/>
        <dbReference type="ChEBI" id="CHEBI:156483"/>
    </reaction>
</comment>
<evidence type="ECO:0000256" key="16">
    <source>
        <dbReference type="ARBA" id="ARBA00030436"/>
    </source>
</evidence>
<keyword evidence="5" id="KW-0808">Transferase</keyword>
<dbReference type="GO" id="GO:0005524">
    <property type="term" value="F:ATP binding"/>
    <property type="evidence" value="ECO:0007669"/>
    <property type="project" value="UniProtKB-KW"/>
</dbReference>
<feature type="domain" description="RdRp catalytic" evidence="21">
    <location>
        <begin position="585"/>
        <end position="748"/>
    </location>
</feature>
<dbReference type="InterPro" id="IPR014023">
    <property type="entry name" value="Mononeg_RNA_pol_cat"/>
</dbReference>
<dbReference type="GO" id="GO:0003968">
    <property type="term" value="F:RNA-directed RNA polymerase activity"/>
    <property type="evidence" value="ECO:0007669"/>
    <property type="project" value="UniProtKB-KW"/>
</dbReference>
<evidence type="ECO:0000256" key="13">
    <source>
        <dbReference type="ARBA" id="ARBA00023268"/>
    </source>
</evidence>
<dbReference type="PROSITE" id="PS50526">
    <property type="entry name" value="RDRP_SSRNA_NEG_NONSEG"/>
    <property type="match status" value="1"/>
</dbReference>
<evidence type="ECO:0000256" key="20">
    <source>
        <dbReference type="ARBA" id="ARBA00048548"/>
    </source>
</evidence>
<keyword evidence="3" id="KW-0696">RNA-directed RNA polymerase</keyword>
<comment type="catalytic activity">
    <reaction evidence="19">
        <text>a 5'-end (5'-triphosphoguanosine)-adenylyl-adenylyl-cytidylyl-adenosine in mRNA + 2 S-adenosyl-L-methionine = a 5'-end (N(7)-methyl 5'-triphosphoguanosine)-(2'-O-methyladenylyl)-adenylyl-cytidylyl-adenosine in mRNA + 2 S-adenosyl-L-homocysteine + H(+)</text>
        <dbReference type="Rhea" id="RHEA:65376"/>
        <dbReference type="Rhea" id="RHEA-COMP:16797"/>
        <dbReference type="Rhea" id="RHEA-COMP:16798"/>
        <dbReference type="ChEBI" id="CHEBI:15378"/>
        <dbReference type="ChEBI" id="CHEBI:57856"/>
        <dbReference type="ChEBI" id="CHEBI:59789"/>
        <dbReference type="ChEBI" id="CHEBI:156483"/>
        <dbReference type="ChEBI" id="CHEBI:156484"/>
        <dbReference type="EC" id="2.1.1.375"/>
    </reaction>
</comment>
<evidence type="ECO:0000256" key="1">
    <source>
        <dbReference type="ARBA" id="ARBA00004328"/>
    </source>
</evidence>
<dbReference type="Pfam" id="PF14318">
    <property type="entry name" value="Mononeg_mRNAcap"/>
    <property type="match status" value="1"/>
</dbReference>
<evidence type="ECO:0000256" key="12">
    <source>
        <dbReference type="ARBA" id="ARBA00023042"/>
    </source>
</evidence>
<comment type="subcellular location">
    <subcellularLocation>
        <location evidence="1">Virion</location>
    </subcellularLocation>
</comment>
<evidence type="ECO:0000259" key="21">
    <source>
        <dbReference type="PROSITE" id="PS50526"/>
    </source>
</evidence>
<organism evidence="22">
    <name type="scientific">Nanning Chuvi tick virus 2</name>
    <dbReference type="NCBI Taxonomy" id="2972095"/>
    <lineage>
        <taxon>Viruses</taxon>
        <taxon>Riboviria</taxon>
        <taxon>Orthornavirae</taxon>
        <taxon>Negarnaviricota</taxon>
        <taxon>Haploviricotina</taxon>
        <taxon>Monjiviricetes</taxon>
        <taxon>Jingchuvirales</taxon>
        <taxon>Chuviridae</taxon>
    </lineage>
</organism>
<evidence type="ECO:0000256" key="17">
    <source>
        <dbReference type="ARBA" id="ARBA00031012"/>
    </source>
</evidence>
<evidence type="ECO:0000256" key="14">
    <source>
        <dbReference type="ARBA" id="ARBA00024494"/>
    </source>
</evidence>
<protein>
    <recommendedName>
        <fullName evidence="2">RNA-directed RNA polymerase</fullName>
        <ecNumber evidence="2">2.7.7.48</ecNumber>
    </recommendedName>
    <alternativeName>
        <fullName evidence="17">Replicase</fullName>
    </alternativeName>
    <alternativeName>
        <fullName evidence="16">Transcriptase</fullName>
    </alternativeName>
</protein>
<comment type="catalytic activity">
    <reaction evidence="18">
        <text>a 5'-end (5'-triphosphoguanosine)-adenylyl-adenylyl-cytidylyl-adenosine in mRNA + S-adenosyl-L-methionine = a 5'-end (5'-triphosphoguanosine)-(2'-O-methyladenylyl)-adenylyl-cytidylyl-adenosine in mRNA + S-adenosyl-L-homocysteine + H(+)</text>
        <dbReference type="Rhea" id="RHEA:65380"/>
        <dbReference type="Rhea" id="RHEA-COMP:16797"/>
        <dbReference type="Rhea" id="RHEA-COMP:16801"/>
        <dbReference type="ChEBI" id="CHEBI:15378"/>
        <dbReference type="ChEBI" id="CHEBI:57856"/>
        <dbReference type="ChEBI" id="CHEBI:59789"/>
        <dbReference type="ChEBI" id="CHEBI:156482"/>
        <dbReference type="ChEBI" id="CHEBI:156484"/>
    </reaction>
</comment>
<evidence type="ECO:0000256" key="6">
    <source>
        <dbReference type="ARBA" id="ARBA00022691"/>
    </source>
</evidence>
<comment type="catalytic activity">
    <reaction evidence="20">
        <text>GTP + H2O = GDP + phosphate + H(+)</text>
        <dbReference type="Rhea" id="RHEA:19669"/>
        <dbReference type="ChEBI" id="CHEBI:15377"/>
        <dbReference type="ChEBI" id="CHEBI:15378"/>
        <dbReference type="ChEBI" id="CHEBI:37565"/>
        <dbReference type="ChEBI" id="CHEBI:43474"/>
        <dbReference type="ChEBI" id="CHEBI:58189"/>
    </reaction>
</comment>
<dbReference type="GO" id="GO:0004482">
    <property type="term" value="F:mRNA 5'-cap (guanine-N7-)-methyltransferase activity"/>
    <property type="evidence" value="ECO:0007669"/>
    <property type="project" value="InterPro"/>
</dbReference>